<keyword evidence="5" id="KW-1185">Reference proteome</keyword>
<organism evidence="4 5">
    <name type="scientific">Pichia inconspicua</name>
    <dbReference type="NCBI Taxonomy" id="52247"/>
    <lineage>
        <taxon>Eukaryota</taxon>
        <taxon>Fungi</taxon>
        <taxon>Dikarya</taxon>
        <taxon>Ascomycota</taxon>
        <taxon>Saccharomycotina</taxon>
        <taxon>Pichiomycetes</taxon>
        <taxon>Pichiales</taxon>
        <taxon>Pichiaceae</taxon>
        <taxon>Pichia</taxon>
    </lineage>
</organism>
<sequence length="1010" mass="117872">MDTENGEKDGRSPIGTFGNESTPCNQELFTISENVNPLDLNDVVELRPNVKHDLYEECREAMEESADPDDEINGADIDDYSEPIIDKNEMVEASDDQDILGSPHSSFSFEDACDQEIDGLTNFNIILEYPELNLEKTQILSFTEEINDWFCARDLQQLKSVAQISKNIGTSSLESIFKNLNHLLNNIEVVHNVDGKILENIIHLTYIAMGCFNHSKSEMELSEKMKLNCKNILKIDGLIELLIDIIKFTSLKLSDANNLHLQVNVKKVKSLSSLLFYSMTVLFIIVVSFNTSEDYEDKQKLNETIDEKKLLVCLLEGINKWRWILNATEVKDPALILESMGSKVPDFDKFHHLIITSFRIRNVIMLLNQLIIFQFGNLQHLKSTKDFLKFKFEKTEVTNEDCKSTDYSISPLDYEYYVNELSSRYPTYTPPKYEITEIQEILASNDNTNKYSDLINVESLLINQHQHLKSKKDNLTNMVNDPPEIHIATPMPSPTLTPQHTGNTRNFSSISEFEHGSNEIKKKLYITQSNFPNVYPSSETAPKSIQEAADILFHHIRESVSDQQFTSVFEDFIKVERGMKEFNGDVNERFKYGEKDSLENPMFQDEIRSLQYVEKFYEEGLPYFNSLIYVLLQMLVSNIIPSQQSSDGKSRQRTPSNSKLNQDNKPYISSKLTEFEKQKLEIIKLKETLLKSSSSIILMLQKWFKVSHILKFEFFTTLLFDQEYLIYLFRYLDSNKIQTYAGKNVDIKDPDNLLNNRIVYCDYQVLYHLEDYNFFIKCLKISRNPIKEISQMSEAEEIEEFNSIFDKNNEDDENDIDNNNHNNSKINPLSFILPFVPHEKIVKVNNPNKRCCISISNLLQSMYYIISHFKIQRIYKLIGVRPSEILRFYLTLHNKIFYKPILKTIKLMSPFIGKKWRANNMDLISYVYLFYKIELKDPWLNNFFNAGIEENTKRGFDNEVSLRSLIKFYNFKNYKESIERHGYKIDCIEFLNEVERIKGDFFTKECEEIE</sequence>
<feature type="domain" description="Far11/STRP N-terminal" evidence="2">
    <location>
        <begin position="129"/>
        <end position="441"/>
    </location>
</feature>
<reference evidence="4 5" key="1">
    <citation type="journal article" date="2019" name="Front. Genet.">
        <title>Whole-Genome Sequencing of the Opportunistic Yeast Pathogen Candida inconspicua Uncovers Its Hybrid Origin.</title>
        <authorList>
            <person name="Mixao V."/>
            <person name="Hansen A.P."/>
            <person name="Saus E."/>
            <person name="Boekhout T."/>
            <person name="Lass-Florl C."/>
            <person name="Gabaldon T."/>
        </authorList>
    </citation>
    <scope>NUCLEOTIDE SEQUENCE [LARGE SCALE GENOMIC DNA]</scope>
    <source>
        <strain evidence="4 5">CBS 180</strain>
    </source>
</reference>
<name>A0A4T0X0X4_9ASCO</name>
<dbReference type="Pfam" id="PF11882">
    <property type="entry name" value="DUF3402"/>
    <property type="match status" value="1"/>
</dbReference>
<dbReference type="OrthoDB" id="18234at2759"/>
<dbReference type="SMART" id="SM01293">
    <property type="entry name" value="DUF3402"/>
    <property type="match status" value="1"/>
</dbReference>
<gene>
    <name evidence="4" type="ORF">CANINC_002514</name>
</gene>
<dbReference type="GO" id="GO:0005829">
    <property type="term" value="C:cytosol"/>
    <property type="evidence" value="ECO:0007669"/>
    <property type="project" value="TreeGrafter"/>
</dbReference>
<dbReference type="EMBL" id="SELW01000405">
    <property type="protein sequence ID" value="TID28337.1"/>
    <property type="molecule type" value="Genomic_DNA"/>
</dbReference>
<feature type="region of interest" description="Disordered" evidence="1">
    <location>
        <begin position="1"/>
        <end position="23"/>
    </location>
</feature>
<evidence type="ECO:0000313" key="5">
    <source>
        <dbReference type="Proteomes" id="UP000307173"/>
    </source>
</evidence>
<feature type="domain" description="Far11/STRP C-terminal" evidence="3">
    <location>
        <begin position="542"/>
        <end position="1006"/>
    </location>
</feature>
<feature type="compositionally biased region" description="Polar residues" evidence="1">
    <location>
        <begin position="643"/>
        <end position="664"/>
    </location>
</feature>
<dbReference type="STRING" id="52247.A0A4T0X0X4"/>
<dbReference type="AlphaFoldDB" id="A0A4T0X0X4"/>
<accession>A0A4T0X0X4</accession>
<dbReference type="PANTHER" id="PTHR13239:SF4">
    <property type="entry name" value="AT25231P"/>
    <property type="match status" value="1"/>
</dbReference>
<dbReference type="Proteomes" id="UP000307173">
    <property type="component" value="Unassembled WGS sequence"/>
</dbReference>
<dbReference type="SMART" id="SM01292">
    <property type="entry name" value="N1221"/>
    <property type="match status" value="1"/>
</dbReference>
<comment type="caution">
    <text evidence="4">The sequence shown here is derived from an EMBL/GenBank/DDBJ whole genome shotgun (WGS) entry which is preliminary data.</text>
</comment>
<evidence type="ECO:0000256" key="1">
    <source>
        <dbReference type="SAM" id="MobiDB-lite"/>
    </source>
</evidence>
<evidence type="ECO:0000313" key="4">
    <source>
        <dbReference type="EMBL" id="TID28337.1"/>
    </source>
</evidence>
<dbReference type="InterPro" id="IPR040185">
    <property type="entry name" value="Far11/STRP"/>
</dbReference>
<evidence type="ECO:0000259" key="2">
    <source>
        <dbReference type="SMART" id="SM01292"/>
    </source>
</evidence>
<feature type="region of interest" description="Disordered" evidence="1">
    <location>
        <begin position="643"/>
        <end position="665"/>
    </location>
</feature>
<dbReference type="Pfam" id="PF07923">
    <property type="entry name" value="N1221"/>
    <property type="match status" value="1"/>
</dbReference>
<evidence type="ECO:0000259" key="3">
    <source>
        <dbReference type="SMART" id="SM01293"/>
    </source>
</evidence>
<feature type="compositionally biased region" description="Basic and acidic residues" evidence="1">
    <location>
        <begin position="1"/>
        <end position="11"/>
    </location>
</feature>
<dbReference type="InterPro" id="IPR021819">
    <property type="entry name" value="Far11/STRP_C"/>
</dbReference>
<dbReference type="GO" id="GO:0007010">
    <property type="term" value="P:cytoskeleton organization"/>
    <property type="evidence" value="ECO:0007669"/>
    <property type="project" value="TreeGrafter"/>
</dbReference>
<dbReference type="PANTHER" id="PTHR13239">
    <property type="entry name" value="PROTEIN REQUIRED FOR HYPHAL ANASTOMOSIS HAM-2"/>
    <property type="match status" value="1"/>
</dbReference>
<dbReference type="InterPro" id="IPR012486">
    <property type="entry name" value="Far11/STRP_N"/>
</dbReference>
<proteinExistence type="predicted"/>
<protein>
    <recommendedName>
        <fullName evidence="6">Factor arrest protein 11</fullName>
    </recommendedName>
</protein>
<evidence type="ECO:0008006" key="6">
    <source>
        <dbReference type="Google" id="ProtNLM"/>
    </source>
</evidence>